<keyword evidence="2" id="KW-0472">Membrane</keyword>
<reference evidence="5" key="1">
    <citation type="submission" date="2017-09" db="EMBL/GenBank/DDBJ databases">
        <title>Depth-based differentiation of microbial function through sediment-hosted aquifers and enrichment of novel symbionts in the deep terrestrial subsurface.</title>
        <authorList>
            <person name="Probst A.J."/>
            <person name="Ladd B."/>
            <person name="Jarett J.K."/>
            <person name="Geller-Mcgrath D.E."/>
            <person name="Sieber C.M.K."/>
            <person name="Emerson J.B."/>
            <person name="Anantharaman K."/>
            <person name="Thomas B.C."/>
            <person name="Malmstrom R."/>
            <person name="Stieglmeier M."/>
            <person name="Klingl A."/>
            <person name="Woyke T."/>
            <person name="Ryan C.M."/>
            <person name="Banfield J.F."/>
        </authorList>
    </citation>
    <scope>NUCLEOTIDE SEQUENCE [LARGE SCALE GENOMIC DNA]</scope>
</reference>
<dbReference type="AlphaFoldDB" id="A0A2H0V1L5"/>
<name>A0A2H0V1L5_9BACT</name>
<dbReference type="Pfam" id="PF18915">
    <property type="entry name" value="DUF5667"/>
    <property type="match status" value="1"/>
</dbReference>
<accession>A0A2H0V1L5</accession>
<keyword evidence="2" id="KW-1133">Transmembrane helix</keyword>
<comment type="caution">
    <text evidence="4">The sequence shown here is derived from an EMBL/GenBank/DDBJ whole genome shotgun (WGS) entry which is preliminary data.</text>
</comment>
<feature type="compositionally biased region" description="Polar residues" evidence="1">
    <location>
        <begin position="342"/>
        <end position="351"/>
    </location>
</feature>
<proteinExistence type="predicted"/>
<keyword evidence="2" id="KW-0812">Transmembrane</keyword>
<evidence type="ECO:0000313" key="4">
    <source>
        <dbReference type="EMBL" id="PIR92967.1"/>
    </source>
</evidence>
<organism evidence="4 5">
    <name type="scientific">Candidatus Falkowbacteria bacterium CG10_big_fil_rev_8_21_14_0_10_43_10</name>
    <dbReference type="NCBI Taxonomy" id="1974567"/>
    <lineage>
        <taxon>Bacteria</taxon>
        <taxon>Candidatus Falkowiibacteriota</taxon>
    </lineage>
</organism>
<evidence type="ECO:0000256" key="2">
    <source>
        <dbReference type="SAM" id="Phobius"/>
    </source>
</evidence>
<feature type="compositionally biased region" description="Basic and acidic residues" evidence="1">
    <location>
        <begin position="352"/>
        <end position="364"/>
    </location>
</feature>
<dbReference type="EMBL" id="PFAR01000040">
    <property type="protein sequence ID" value="PIR92967.1"/>
    <property type="molecule type" value="Genomic_DNA"/>
</dbReference>
<dbReference type="InterPro" id="IPR043725">
    <property type="entry name" value="DUF5667"/>
</dbReference>
<feature type="transmembrane region" description="Helical" evidence="2">
    <location>
        <begin position="65"/>
        <end position="86"/>
    </location>
</feature>
<feature type="region of interest" description="Disordered" evidence="1">
    <location>
        <begin position="327"/>
        <end position="384"/>
    </location>
</feature>
<sequence length="384" mass="41923">MDKDIVSQLNKLKSVRPDKAWKASQKEILMNQISSSATERQGKNNFFLYVREAFTHEVSFLSQPVATMAIVIFLMVGGGFFSISAASEATPGSFLYTAKLVGEKTQFVFTPSSKEKIKLQILFAERRGEEIENMAVSSEDKIISKVADSLRNEITEVQKRLAEIETKNPETAVELAKDIENRTNTLRQKLVASKQALSSQTSSAETKINEAIRSVDATGLSALNTIVRAGEKDADSEDLTKRVAAKLENTKKKISEVQDDVNKVFSAGLGRSEAGIQLYQMPQDTGKKTAEASEAIIEAEKLLKVNDYKAAMDKINESEDIINKAAENINESKNSAEEEKSTSTPAINTGQEKTEQIPEVRGAIEEAGVNAAGAEEATSTEASE</sequence>
<protein>
    <recommendedName>
        <fullName evidence="3">DUF5667 domain-containing protein</fullName>
    </recommendedName>
</protein>
<feature type="compositionally biased region" description="Low complexity" evidence="1">
    <location>
        <begin position="365"/>
        <end position="384"/>
    </location>
</feature>
<evidence type="ECO:0000313" key="5">
    <source>
        <dbReference type="Proteomes" id="UP000228626"/>
    </source>
</evidence>
<gene>
    <name evidence="4" type="ORF">COT99_03435</name>
</gene>
<dbReference type="Proteomes" id="UP000228626">
    <property type="component" value="Unassembled WGS sequence"/>
</dbReference>
<feature type="domain" description="DUF5667" evidence="3">
    <location>
        <begin position="89"/>
        <end position="180"/>
    </location>
</feature>
<evidence type="ECO:0000259" key="3">
    <source>
        <dbReference type="Pfam" id="PF18915"/>
    </source>
</evidence>
<evidence type="ECO:0000256" key="1">
    <source>
        <dbReference type="SAM" id="MobiDB-lite"/>
    </source>
</evidence>